<evidence type="ECO:0000313" key="4">
    <source>
        <dbReference type="Proteomes" id="UP001199469"/>
    </source>
</evidence>
<feature type="region of interest" description="Disordered" evidence="1">
    <location>
        <begin position="107"/>
        <end position="135"/>
    </location>
</feature>
<gene>
    <name evidence="3" type="ORF">LQ327_14925</name>
</gene>
<reference evidence="3 4" key="1">
    <citation type="submission" date="2021-11" db="EMBL/GenBank/DDBJ databases">
        <title>Draft genome sequence of Actinomycetospora sp. SF1 isolated from the rhizosphere soil.</title>
        <authorList>
            <person name="Duangmal K."/>
            <person name="Chantavorakit T."/>
        </authorList>
    </citation>
    <scope>NUCLEOTIDE SEQUENCE [LARGE SCALE GENOMIC DNA]</scope>
    <source>
        <strain evidence="3 4">TBRC 5722</strain>
    </source>
</reference>
<dbReference type="RefSeq" id="WP_230734838.1">
    <property type="nucleotide sequence ID" value="NZ_JAJNDB010000002.1"/>
</dbReference>
<keyword evidence="4" id="KW-1185">Reference proteome</keyword>
<proteinExistence type="predicted"/>
<feature type="transmembrane region" description="Helical" evidence="2">
    <location>
        <begin position="6"/>
        <end position="26"/>
    </location>
</feature>
<dbReference type="EMBL" id="JAJNDB010000002">
    <property type="protein sequence ID" value="MCD2194664.1"/>
    <property type="molecule type" value="Genomic_DNA"/>
</dbReference>
<sequence>MSLRLLGIIAEISVGTFLVAWGLAAARRPSCWTWRGARWWVGWTSAPVARTHGVAVALVGAGLLVCAVATALTAPATPIPVASRDLQLIGLGVVLLGGALLAATHPAPGDPGLVGPETPAVEPTTDSPPRLTAAP</sequence>
<evidence type="ECO:0000256" key="2">
    <source>
        <dbReference type="SAM" id="Phobius"/>
    </source>
</evidence>
<keyword evidence="2" id="KW-1133">Transmembrane helix</keyword>
<evidence type="ECO:0000256" key="1">
    <source>
        <dbReference type="SAM" id="MobiDB-lite"/>
    </source>
</evidence>
<feature type="transmembrane region" description="Helical" evidence="2">
    <location>
        <begin position="54"/>
        <end position="74"/>
    </location>
</feature>
<name>A0ABS8PCE6_9PSEU</name>
<keyword evidence="2" id="KW-0472">Membrane</keyword>
<organism evidence="3 4">
    <name type="scientific">Actinomycetospora endophytica</name>
    <dbReference type="NCBI Taxonomy" id="2291215"/>
    <lineage>
        <taxon>Bacteria</taxon>
        <taxon>Bacillati</taxon>
        <taxon>Actinomycetota</taxon>
        <taxon>Actinomycetes</taxon>
        <taxon>Pseudonocardiales</taxon>
        <taxon>Pseudonocardiaceae</taxon>
        <taxon>Actinomycetospora</taxon>
    </lineage>
</organism>
<keyword evidence="2" id="KW-0812">Transmembrane</keyword>
<comment type="caution">
    <text evidence="3">The sequence shown here is derived from an EMBL/GenBank/DDBJ whole genome shotgun (WGS) entry which is preliminary data.</text>
</comment>
<protein>
    <submittedName>
        <fullName evidence="3">Uncharacterized protein</fullName>
    </submittedName>
</protein>
<accession>A0ABS8PCE6</accession>
<dbReference type="Proteomes" id="UP001199469">
    <property type="component" value="Unassembled WGS sequence"/>
</dbReference>
<evidence type="ECO:0000313" key="3">
    <source>
        <dbReference type="EMBL" id="MCD2194664.1"/>
    </source>
</evidence>
<feature type="transmembrane region" description="Helical" evidence="2">
    <location>
        <begin position="86"/>
        <end position="103"/>
    </location>
</feature>